<sequence>MPKDKKQLLVNHPELLQNVRHLPLVYASLPLESCFMTFDSSQTSSKIDTVSFWVNYPSLSSKLDLSGIKLSTYKLKKVQKSPFVKEISTDFSINFPQLCREILKTESRDTVSQKGLEKLSRLFLAFIIHIAEKKENGQIQSVIPLGTPDMLWAKLLFFDYADENPETRGLLGPRILKELEKLGVLGSSEVHLYTFSRVIVHWRPLNF</sequence>
<accession>Q5L5U0</accession>
<evidence type="ECO:0000313" key="1">
    <source>
        <dbReference type="EMBL" id="CAH63995.1"/>
    </source>
</evidence>
<dbReference type="EMBL" id="CR848038">
    <property type="protein sequence ID" value="CAH63995.1"/>
    <property type="molecule type" value="Genomic_DNA"/>
</dbReference>
<dbReference type="KEGG" id="cab:CAB546"/>
<protein>
    <submittedName>
        <fullName evidence="1">Uncharacterized protein</fullName>
    </submittedName>
</protein>
<dbReference type="AlphaFoldDB" id="Q5L5U0"/>
<evidence type="ECO:0000313" key="2">
    <source>
        <dbReference type="Proteomes" id="UP000001012"/>
    </source>
</evidence>
<keyword evidence="2" id="KW-1185">Reference proteome</keyword>
<dbReference type="Proteomes" id="UP000001012">
    <property type="component" value="Chromosome"/>
</dbReference>
<dbReference type="HOGENOM" id="CLU_079575_0_0_0"/>
<proteinExistence type="predicted"/>
<name>Q5L5U0_CHLAB</name>
<reference evidence="1 2" key="1">
    <citation type="journal article" date="2005" name="Genome Res.">
        <title>The Chlamydophila abortus genome sequence reveals an array of variable proteins that contribute to interspecies variation.</title>
        <authorList>
            <person name="Thomson N.R."/>
            <person name="Yeats C."/>
            <person name="Bell K."/>
            <person name="Holden M.T.G."/>
            <person name="Bentley S.D."/>
            <person name="Livingstone M."/>
            <person name="Cerdeno-Tarraga A.M."/>
            <person name="Harris B."/>
            <person name="Doggett J."/>
            <person name="Ormond D."/>
            <person name="Mungal K."/>
            <person name="Clarke K."/>
            <person name="Feltwell T."/>
            <person name="Hance Z."/>
            <person name="Sanders M."/>
            <person name="Quail M.A."/>
            <person name="Price C."/>
            <person name="Parkhill J."/>
            <person name="Longbottom D."/>
        </authorList>
    </citation>
    <scope>NUCLEOTIDE SEQUENCE [LARGE SCALE GENOMIC DNA]</scope>
    <source>
        <strain evidence="2">DSM 27085 / S26/3</strain>
    </source>
</reference>
<gene>
    <name evidence="1" type="ordered locus">CAB546</name>
</gene>
<organism evidence="1 2">
    <name type="scientific">Chlamydia abortus (strain DSM 27085 / S26/3)</name>
    <name type="common">Chlamydophila abortus</name>
    <dbReference type="NCBI Taxonomy" id="218497"/>
    <lineage>
        <taxon>Bacteria</taxon>
        <taxon>Pseudomonadati</taxon>
        <taxon>Chlamydiota</taxon>
        <taxon>Chlamydiia</taxon>
        <taxon>Chlamydiales</taxon>
        <taxon>Chlamydiaceae</taxon>
        <taxon>Chlamydia/Chlamydophila group</taxon>
        <taxon>Chlamydia</taxon>
    </lineage>
</organism>